<evidence type="ECO:0000256" key="2">
    <source>
        <dbReference type="ARBA" id="ARBA00007362"/>
    </source>
</evidence>
<feature type="transmembrane region" description="Helical" evidence="7">
    <location>
        <begin position="239"/>
        <end position="260"/>
    </location>
</feature>
<feature type="transmembrane region" description="Helical" evidence="7">
    <location>
        <begin position="40"/>
        <end position="58"/>
    </location>
</feature>
<feature type="domain" description="EamA" evidence="8">
    <location>
        <begin position="122"/>
        <end position="253"/>
    </location>
</feature>
<dbReference type="AlphaFoldDB" id="A0A1V4SJM5"/>
<dbReference type="Pfam" id="PF00892">
    <property type="entry name" value="EamA"/>
    <property type="match status" value="2"/>
</dbReference>
<dbReference type="PANTHER" id="PTHR42920:SF5">
    <property type="entry name" value="EAMA DOMAIN-CONTAINING PROTEIN"/>
    <property type="match status" value="1"/>
</dbReference>
<name>A0A1V4SJM5_RUMHU</name>
<comment type="subcellular location">
    <subcellularLocation>
        <location evidence="1">Cell membrane</location>
        <topology evidence="1">Multi-pass membrane protein</topology>
    </subcellularLocation>
</comment>
<sequence>MKDTVDVFPPYILLSIRFTIASILLGIIFFKRLKQINFDYVWKGAVIGLLLFLAYSTQTIGITETTPGKNAFLTAVYCVIVPFLFWLVDRSKPDRYNFFAAFICISGIGLVALKGDFSIGYGDAFTLLGGFLFAGHMVSVAKLGKEKDPIILTILQFAFAALFSWCIGLAFEKFPGSWGTDNLIGLLYLAVFATAAALLFQNMGQKWTHPSAAAIILSLESVFGVLFSIVFYGEQLTGRLTIGFLMIFIAVVVSETKLSFIKDRLIVKKDHEKAANE</sequence>
<feature type="transmembrane region" description="Helical" evidence="7">
    <location>
        <begin position="212"/>
        <end position="233"/>
    </location>
</feature>
<evidence type="ECO:0000313" key="10">
    <source>
        <dbReference type="Proteomes" id="UP000191554"/>
    </source>
</evidence>
<dbReference type="PANTHER" id="PTHR42920">
    <property type="entry name" value="OS03G0707200 PROTEIN-RELATED"/>
    <property type="match status" value="1"/>
</dbReference>
<evidence type="ECO:0000256" key="6">
    <source>
        <dbReference type="ARBA" id="ARBA00023136"/>
    </source>
</evidence>
<organism evidence="9 10">
    <name type="scientific">Ruminiclostridium hungatei</name>
    <name type="common">Clostridium hungatei</name>
    <dbReference type="NCBI Taxonomy" id="48256"/>
    <lineage>
        <taxon>Bacteria</taxon>
        <taxon>Bacillati</taxon>
        <taxon>Bacillota</taxon>
        <taxon>Clostridia</taxon>
        <taxon>Eubacteriales</taxon>
        <taxon>Oscillospiraceae</taxon>
        <taxon>Ruminiclostridium</taxon>
    </lineage>
</organism>
<keyword evidence="5 7" id="KW-1133">Transmembrane helix</keyword>
<evidence type="ECO:0000256" key="7">
    <source>
        <dbReference type="SAM" id="Phobius"/>
    </source>
</evidence>
<dbReference type="InterPro" id="IPR037185">
    <property type="entry name" value="EmrE-like"/>
</dbReference>
<evidence type="ECO:0000256" key="3">
    <source>
        <dbReference type="ARBA" id="ARBA00022475"/>
    </source>
</evidence>
<comment type="similarity">
    <text evidence="2">Belongs to the EamA transporter family.</text>
</comment>
<dbReference type="GO" id="GO:0005886">
    <property type="term" value="C:plasma membrane"/>
    <property type="evidence" value="ECO:0007669"/>
    <property type="project" value="UniProtKB-SubCell"/>
</dbReference>
<feature type="transmembrane region" description="Helical" evidence="7">
    <location>
        <begin position="12"/>
        <end position="33"/>
    </location>
</feature>
<comment type="caution">
    <text evidence="9">The sequence shown here is derived from an EMBL/GenBank/DDBJ whole genome shotgun (WGS) entry which is preliminary data.</text>
</comment>
<evidence type="ECO:0000313" key="9">
    <source>
        <dbReference type="EMBL" id="OPX43696.1"/>
    </source>
</evidence>
<keyword evidence="4 7" id="KW-0812">Transmembrane</keyword>
<protein>
    <submittedName>
        <fullName evidence="9">EamA-like transporter family protein</fullName>
    </submittedName>
</protein>
<reference evidence="9 10" key="1">
    <citation type="submission" date="2017-03" db="EMBL/GenBank/DDBJ databases">
        <title>Genome sequence of Clostridium hungatei DSM 14427.</title>
        <authorList>
            <person name="Poehlein A."/>
            <person name="Daniel R."/>
        </authorList>
    </citation>
    <scope>NUCLEOTIDE SEQUENCE [LARGE SCALE GENOMIC DNA]</scope>
    <source>
        <strain evidence="9 10">DSM 14427</strain>
    </source>
</reference>
<feature type="transmembrane region" description="Helical" evidence="7">
    <location>
        <begin position="95"/>
        <end position="113"/>
    </location>
</feature>
<dbReference type="EMBL" id="MZGX01000015">
    <property type="protein sequence ID" value="OPX43696.1"/>
    <property type="molecule type" value="Genomic_DNA"/>
</dbReference>
<proteinExistence type="inferred from homology"/>
<gene>
    <name evidence="9" type="ORF">CLHUN_24160</name>
</gene>
<feature type="transmembrane region" description="Helical" evidence="7">
    <location>
        <begin position="70"/>
        <end position="88"/>
    </location>
</feature>
<dbReference type="Proteomes" id="UP000191554">
    <property type="component" value="Unassembled WGS sequence"/>
</dbReference>
<dbReference type="InterPro" id="IPR000620">
    <property type="entry name" value="EamA_dom"/>
</dbReference>
<keyword evidence="10" id="KW-1185">Reference proteome</keyword>
<evidence type="ECO:0000256" key="5">
    <source>
        <dbReference type="ARBA" id="ARBA00022989"/>
    </source>
</evidence>
<accession>A0A1V4SJM5</accession>
<feature type="domain" description="EamA" evidence="8">
    <location>
        <begin position="1"/>
        <end position="112"/>
    </location>
</feature>
<dbReference type="STRING" id="48256.CLHUN_24160"/>
<keyword evidence="6 7" id="KW-0472">Membrane</keyword>
<evidence type="ECO:0000259" key="8">
    <source>
        <dbReference type="Pfam" id="PF00892"/>
    </source>
</evidence>
<dbReference type="InterPro" id="IPR051258">
    <property type="entry name" value="Diverse_Substrate_Transporter"/>
</dbReference>
<dbReference type="SUPFAM" id="SSF103481">
    <property type="entry name" value="Multidrug resistance efflux transporter EmrE"/>
    <property type="match status" value="2"/>
</dbReference>
<evidence type="ECO:0000256" key="1">
    <source>
        <dbReference type="ARBA" id="ARBA00004651"/>
    </source>
</evidence>
<keyword evidence="3" id="KW-1003">Cell membrane</keyword>
<feature type="transmembrane region" description="Helical" evidence="7">
    <location>
        <begin position="119"/>
        <end position="138"/>
    </location>
</feature>
<feature type="transmembrane region" description="Helical" evidence="7">
    <location>
        <begin position="150"/>
        <end position="171"/>
    </location>
</feature>
<evidence type="ECO:0000256" key="4">
    <source>
        <dbReference type="ARBA" id="ARBA00022692"/>
    </source>
</evidence>
<feature type="transmembrane region" description="Helical" evidence="7">
    <location>
        <begin position="183"/>
        <end position="200"/>
    </location>
</feature>